<gene>
    <name evidence="1" type="ORF">J4Q44_G00354370</name>
</gene>
<comment type="caution">
    <text evidence="1">The sequence shown here is derived from an EMBL/GenBank/DDBJ whole genome shotgun (WGS) entry which is preliminary data.</text>
</comment>
<name>A0AAN8QLY8_9TELE</name>
<dbReference type="EMBL" id="JAGTTL010000035">
    <property type="protein sequence ID" value="KAK6294607.1"/>
    <property type="molecule type" value="Genomic_DNA"/>
</dbReference>
<dbReference type="Proteomes" id="UP001356427">
    <property type="component" value="Unassembled WGS sequence"/>
</dbReference>
<evidence type="ECO:0000313" key="2">
    <source>
        <dbReference type="Proteomes" id="UP001356427"/>
    </source>
</evidence>
<reference evidence="1 2" key="1">
    <citation type="submission" date="2021-04" db="EMBL/GenBank/DDBJ databases">
        <authorList>
            <person name="De Guttry C."/>
            <person name="Zahm M."/>
            <person name="Klopp C."/>
            <person name="Cabau C."/>
            <person name="Louis A."/>
            <person name="Berthelot C."/>
            <person name="Parey E."/>
            <person name="Roest Crollius H."/>
            <person name="Montfort J."/>
            <person name="Robinson-Rechavi M."/>
            <person name="Bucao C."/>
            <person name="Bouchez O."/>
            <person name="Gislard M."/>
            <person name="Lluch J."/>
            <person name="Milhes M."/>
            <person name="Lampietro C."/>
            <person name="Lopez Roques C."/>
            <person name="Donnadieu C."/>
            <person name="Braasch I."/>
            <person name="Desvignes T."/>
            <person name="Postlethwait J."/>
            <person name="Bobe J."/>
            <person name="Wedekind C."/>
            <person name="Guiguen Y."/>
        </authorList>
    </citation>
    <scope>NUCLEOTIDE SEQUENCE [LARGE SCALE GENOMIC DNA]</scope>
    <source>
        <strain evidence="1">Cs_M1</strain>
        <tissue evidence="1">Blood</tissue>
    </source>
</reference>
<keyword evidence="2" id="KW-1185">Reference proteome</keyword>
<dbReference type="AlphaFoldDB" id="A0AAN8QLY8"/>
<evidence type="ECO:0000313" key="1">
    <source>
        <dbReference type="EMBL" id="KAK6294607.1"/>
    </source>
</evidence>
<protein>
    <submittedName>
        <fullName evidence="1">Uncharacterized protein</fullName>
    </submittedName>
</protein>
<sequence>MGENTKVKHRKGQSADLYLLKLSHQQADRRTDRVTLPPAVEMSWLSLRHPVPSVDYCVCVCVCVCVCNFSQCVSVMSVCV</sequence>
<proteinExistence type="predicted"/>
<organism evidence="1 2">
    <name type="scientific">Coregonus suidteri</name>
    <dbReference type="NCBI Taxonomy" id="861788"/>
    <lineage>
        <taxon>Eukaryota</taxon>
        <taxon>Metazoa</taxon>
        <taxon>Chordata</taxon>
        <taxon>Craniata</taxon>
        <taxon>Vertebrata</taxon>
        <taxon>Euteleostomi</taxon>
        <taxon>Actinopterygii</taxon>
        <taxon>Neopterygii</taxon>
        <taxon>Teleostei</taxon>
        <taxon>Protacanthopterygii</taxon>
        <taxon>Salmoniformes</taxon>
        <taxon>Salmonidae</taxon>
        <taxon>Coregoninae</taxon>
        <taxon>Coregonus</taxon>
    </lineage>
</organism>
<accession>A0AAN8QLY8</accession>